<evidence type="ECO:0000256" key="1">
    <source>
        <dbReference type="ARBA" id="ARBA00022553"/>
    </source>
</evidence>
<gene>
    <name evidence="3" type="ORF">FB389_1718</name>
</gene>
<comment type="caution">
    <text evidence="3">The sequence shown here is derived from an EMBL/GenBank/DDBJ whole genome shotgun (WGS) entry which is preliminary data.</text>
</comment>
<evidence type="ECO:0000259" key="2">
    <source>
        <dbReference type="PROSITE" id="PS50006"/>
    </source>
</evidence>
<dbReference type="Gene3D" id="2.60.200.20">
    <property type="match status" value="1"/>
</dbReference>
<dbReference type="InterPro" id="IPR000253">
    <property type="entry name" value="FHA_dom"/>
</dbReference>
<keyword evidence="4" id="KW-1185">Reference proteome</keyword>
<dbReference type="RefSeq" id="WP_142112679.1">
    <property type="nucleotide sequence ID" value="NZ_BAAATB010000004.1"/>
</dbReference>
<dbReference type="CDD" id="cd00060">
    <property type="entry name" value="FHA"/>
    <property type="match status" value="1"/>
</dbReference>
<dbReference type="OrthoDB" id="5485098at2"/>
<organism evidence="3 4">
    <name type="scientific">Rarobacter incanus</name>
    <dbReference type="NCBI Taxonomy" id="153494"/>
    <lineage>
        <taxon>Bacteria</taxon>
        <taxon>Bacillati</taxon>
        <taxon>Actinomycetota</taxon>
        <taxon>Actinomycetes</taxon>
        <taxon>Micrococcales</taxon>
        <taxon>Rarobacteraceae</taxon>
        <taxon>Rarobacter</taxon>
    </lineage>
</organism>
<protein>
    <submittedName>
        <fullName evidence="3">FHA domain-containing protein</fullName>
    </submittedName>
</protein>
<evidence type="ECO:0000313" key="4">
    <source>
        <dbReference type="Proteomes" id="UP000316181"/>
    </source>
</evidence>
<accession>A0A542SQW9</accession>
<dbReference type="AlphaFoldDB" id="A0A542SQW9"/>
<dbReference type="Pfam" id="PF00498">
    <property type="entry name" value="FHA"/>
    <property type="match status" value="1"/>
</dbReference>
<reference evidence="3 4" key="1">
    <citation type="submission" date="2019-06" db="EMBL/GenBank/DDBJ databases">
        <title>Sequencing the genomes of 1000 actinobacteria strains.</title>
        <authorList>
            <person name="Klenk H.-P."/>
        </authorList>
    </citation>
    <scope>NUCLEOTIDE SEQUENCE [LARGE SCALE GENOMIC DNA]</scope>
    <source>
        <strain evidence="3 4">DSM 10596</strain>
    </source>
</reference>
<proteinExistence type="predicted"/>
<dbReference type="Proteomes" id="UP000316181">
    <property type="component" value="Unassembled WGS sequence"/>
</dbReference>
<evidence type="ECO:0000313" key="3">
    <source>
        <dbReference type="EMBL" id="TQK77010.1"/>
    </source>
</evidence>
<dbReference type="EMBL" id="VFNV01000001">
    <property type="protein sequence ID" value="TQK77010.1"/>
    <property type="molecule type" value="Genomic_DNA"/>
</dbReference>
<sequence length="325" mass="33657">MLTSRYIAGEAAAVIRPGGIAVVGPEIGDDAASVLWHKTERTMASEAIEVILKHFGHDFVPFASAALGADGLHVAARGGARAEVQDGAGVVHIVGDGAGQLVKRVFPDALRVTVLLPEHTPRLGEGWQVESGLVGASQVTSFVEPTAAVEATEIDDLLDDLDATVIASPASLSRSDDIADVELISELVAAANPHFERESADLATSSNGNEATSSPYKLVLGSGIVVELDRPVIVGRAPIDPRSEYAPQPHLVAFDSPGRGISRTHAMIEQGINCAVVTDLNSTNGVEVLIPGRGKQRLAAGVPLSVPAGTVVDIGEGATFLVQEV</sequence>
<dbReference type="InterPro" id="IPR008984">
    <property type="entry name" value="SMAD_FHA_dom_sf"/>
</dbReference>
<feature type="domain" description="FHA" evidence="2">
    <location>
        <begin position="232"/>
        <end position="288"/>
    </location>
</feature>
<dbReference type="PROSITE" id="PS50006">
    <property type="entry name" value="FHA_DOMAIN"/>
    <property type="match status" value="1"/>
</dbReference>
<dbReference type="SUPFAM" id="SSF49879">
    <property type="entry name" value="SMAD/FHA domain"/>
    <property type="match status" value="1"/>
</dbReference>
<keyword evidence="1" id="KW-0597">Phosphoprotein</keyword>
<name>A0A542SQW9_9MICO</name>